<keyword evidence="2" id="KW-0768">Sushi</keyword>
<dbReference type="InterPro" id="IPR053067">
    <property type="entry name" value="SUSD3"/>
</dbReference>
<organism evidence="6 7">
    <name type="scientific">Anabarilius grahami</name>
    <name type="common">Kanglang fish</name>
    <name type="synonym">Barilius grahami</name>
    <dbReference type="NCBI Taxonomy" id="495550"/>
    <lineage>
        <taxon>Eukaryota</taxon>
        <taxon>Metazoa</taxon>
        <taxon>Chordata</taxon>
        <taxon>Craniata</taxon>
        <taxon>Vertebrata</taxon>
        <taxon>Euteleostomi</taxon>
        <taxon>Actinopterygii</taxon>
        <taxon>Neopterygii</taxon>
        <taxon>Teleostei</taxon>
        <taxon>Ostariophysi</taxon>
        <taxon>Cypriniformes</taxon>
        <taxon>Xenocyprididae</taxon>
        <taxon>Xenocypridinae</taxon>
        <taxon>Xenocypridinae incertae sedis</taxon>
        <taxon>Anabarilius</taxon>
    </lineage>
</organism>
<keyword evidence="1 2" id="KW-1015">Disulfide bond</keyword>
<evidence type="ECO:0000256" key="2">
    <source>
        <dbReference type="PROSITE-ProRule" id="PRU00302"/>
    </source>
</evidence>
<keyword evidence="4" id="KW-1133">Transmembrane helix</keyword>
<dbReference type="SMART" id="SM00032">
    <property type="entry name" value="CCP"/>
    <property type="match status" value="1"/>
</dbReference>
<dbReference type="Gene3D" id="2.10.70.10">
    <property type="entry name" value="Complement Module, domain 1"/>
    <property type="match status" value="1"/>
</dbReference>
<evidence type="ECO:0000313" key="7">
    <source>
        <dbReference type="Proteomes" id="UP000281406"/>
    </source>
</evidence>
<comment type="caution">
    <text evidence="2">Lacks conserved residue(s) required for the propagation of feature annotation.</text>
</comment>
<feature type="transmembrane region" description="Helical" evidence="4">
    <location>
        <begin position="156"/>
        <end position="180"/>
    </location>
</feature>
<accession>A0A3N0Z233</accession>
<gene>
    <name evidence="6" type="ORF">DPX16_7332</name>
</gene>
<feature type="region of interest" description="Disordered" evidence="3">
    <location>
        <begin position="305"/>
        <end position="333"/>
    </location>
</feature>
<evidence type="ECO:0000256" key="1">
    <source>
        <dbReference type="ARBA" id="ARBA00023157"/>
    </source>
</evidence>
<name>A0A3N0Z233_ANAGA</name>
<dbReference type="CDD" id="cd00033">
    <property type="entry name" value="CCP"/>
    <property type="match status" value="1"/>
</dbReference>
<evidence type="ECO:0000256" key="3">
    <source>
        <dbReference type="SAM" id="MobiDB-lite"/>
    </source>
</evidence>
<dbReference type="InterPro" id="IPR000436">
    <property type="entry name" value="Sushi_SCR_CCP_dom"/>
</dbReference>
<protein>
    <submittedName>
        <fullName evidence="6">Sushi domain-containing protein 3</fullName>
    </submittedName>
</protein>
<dbReference type="EMBL" id="RJVU01015140">
    <property type="protein sequence ID" value="ROL52596.1"/>
    <property type="molecule type" value="Genomic_DNA"/>
</dbReference>
<evidence type="ECO:0000313" key="6">
    <source>
        <dbReference type="EMBL" id="ROL52596.1"/>
    </source>
</evidence>
<dbReference type="InterPro" id="IPR035976">
    <property type="entry name" value="Sushi/SCR/CCP_sf"/>
</dbReference>
<comment type="caution">
    <text evidence="6">The sequence shown here is derived from an EMBL/GenBank/DDBJ whole genome shotgun (WGS) entry which is preliminary data.</text>
</comment>
<dbReference type="PANTHER" id="PTHR46879">
    <property type="entry name" value="SUSHI DOMAIN-CONTAINING PROTEIN 3"/>
    <property type="match status" value="1"/>
</dbReference>
<sequence length="333" mass="37421">MGFGVSSIAMPAKPGLMRPAKDSVESNWRRQKTLNLLWECRETEGEVDYGIERGRKYLMGPDRKREGKMLSSEPLRITKYFLSCASLLPPRRGSFYVEKGSGMSVGTVLAFRCLEGYQLVGSEKITCVLHSNTAQWSNYPPDCEAIPKPEDRGLRVAVLASVVSSIVILAMSVSFIVCCLQERMSKGRAERTDGRGRMRDKCKSSWRSECWLERDEGDWEAFPPPKIYNLSQHLDPHLTPESPVYMGGLAGYDNRGYQRSQENLLKAPLPGLYRTESQMYPHVVLQRVPTPTVPTAPSAPIYLRLSTPLPTESPTEQPALPPYPNATPQRLWP</sequence>
<keyword evidence="4" id="KW-0812">Transmembrane</keyword>
<dbReference type="SUPFAM" id="SSF57535">
    <property type="entry name" value="Complement control module/SCR domain"/>
    <property type="match status" value="1"/>
</dbReference>
<reference evidence="6 7" key="1">
    <citation type="submission" date="2018-10" db="EMBL/GenBank/DDBJ databases">
        <title>Genome assembly for a Yunnan-Guizhou Plateau 3E fish, Anabarilius grahami (Regan), and its evolutionary and genetic applications.</title>
        <authorList>
            <person name="Jiang W."/>
        </authorList>
    </citation>
    <scope>NUCLEOTIDE SEQUENCE [LARGE SCALE GENOMIC DNA]</scope>
    <source>
        <strain evidence="6">AG-KIZ</strain>
        <tissue evidence="6">Muscle</tissue>
    </source>
</reference>
<dbReference type="Pfam" id="PF00084">
    <property type="entry name" value="Sushi"/>
    <property type="match status" value="1"/>
</dbReference>
<dbReference type="AlphaFoldDB" id="A0A3N0Z233"/>
<feature type="domain" description="Sushi" evidence="5">
    <location>
        <begin position="82"/>
        <end position="145"/>
    </location>
</feature>
<evidence type="ECO:0000256" key="4">
    <source>
        <dbReference type="SAM" id="Phobius"/>
    </source>
</evidence>
<dbReference type="OrthoDB" id="9939976at2759"/>
<dbReference type="PANTHER" id="PTHR46879:SF2">
    <property type="entry name" value="MICROTUBULE-ASSOCIATED SERINE_THREONINE-PROTEIN KINASE 3"/>
    <property type="match status" value="1"/>
</dbReference>
<dbReference type="PROSITE" id="PS50923">
    <property type="entry name" value="SUSHI"/>
    <property type="match status" value="1"/>
</dbReference>
<proteinExistence type="predicted"/>
<keyword evidence="7" id="KW-1185">Reference proteome</keyword>
<dbReference type="Proteomes" id="UP000281406">
    <property type="component" value="Unassembled WGS sequence"/>
</dbReference>
<feature type="disulfide bond" evidence="2">
    <location>
        <begin position="84"/>
        <end position="127"/>
    </location>
</feature>
<evidence type="ECO:0000259" key="5">
    <source>
        <dbReference type="PROSITE" id="PS50923"/>
    </source>
</evidence>
<keyword evidence="4" id="KW-0472">Membrane</keyword>